<evidence type="ECO:0000256" key="1">
    <source>
        <dbReference type="ARBA" id="ARBA00004953"/>
    </source>
</evidence>
<dbReference type="EC" id="1.3.1.54" evidence="4"/>
<dbReference type="GO" id="GO:0016994">
    <property type="term" value="F:precorrin-6A reductase activity"/>
    <property type="evidence" value="ECO:0007669"/>
    <property type="project" value="UniProtKB-EC"/>
</dbReference>
<dbReference type="AlphaFoldDB" id="A0A7W2ATF2"/>
<dbReference type="PROSITE" id="PS51014">
    <property type="entry name" value="COBK_CBIJ"/>
    <property type="match status" value="1"/>
</dbReference>
<dbReference type="Proteomes" id="UP000538292">
    <property type="component" value="Unassembled WGS sequence"/>
</dbReference>
<keyword evidence="3 4" id="KW-0560">Oxidoreductase</keyword>
<protein>
    <submittedName>
        <fullName evidence="4">Precorrin-6A reductase</fullName>
        <ecNumber evidence="4">1.3.1.54</ecNumber>
    </submittedName>
</protein>
<sequence>MVLFLAGTGDARRLAVCLHREQIALLATVVTENAAGSLRKAGIPVRVGRLATQEMASLIRERGCSHVVDASHPFAEEASRNAIQAARICGIPYIRYERPVCPYKNHPGIRVVSSYEEAAEEAARRKGTILLTTGSKTLHIFAGKLLLDPEICLVVRLLPNRDNLEKCAELGIRQKNIIAMQGPFGKELNRALYRHYGITTMVTKESGQAGSVDEKVESALELGIDVIMISRPKLDYSTSFSTAEEVVAVLRKLRRSEQDAP</sequence>
<accession>A0A7W2ATF2</accession>
<dbReference type="Pfam" id="PF02571">
    <property type="entry name" value="CbiJ"/>
    <property type="match status" value="1"/>
</dbReference>
<proteinExistence type="predicted"/>
<evidence type="ECO:0000256" key="3">
    <source>
        <dbReference type="ARBA" id="ARBA00023002"/>
    </source>
</evidence>
<evidence type="ECO:0000256" key="2">
    <source>
        <dbReference type="ARBA" id="ARBA00022573"/>
    </source>
</evidence>
<evidence type="ECO:0000313" key="5">
    <source>
        <dbReference type="Proteomes" id="UP000538292"/>
    </source>
</evidence>
<keyword evidence="5" id="KW-1185">Reference proteome</keyword>
<comment type="pathway">
    <text evidence="1">Cofactor biosynthesis; adenosylcobalamin biosynthesis.</text>
</comment>
<dbReference type="PANTHER" id="PTHR36925:SF1">
    <property type="entry name" value="COBALT-PRECORRIN-6A REDUCTASE"/>
    <property type="match status" value="1"/>
</dbReference>
<dbReference type="InterPro" id="IPR003723">
    <property type="entry name" value="Precorrin-6x_reduct"/>
</dbReference>
<organism evidence="4 5">
    <name type="scientific">Thermoactinomyces mirandus</name>
    <dbReference type="NCBI Taxonomy" id="2756294"/>
    <lineage>
        <taxon>Bacteria</taxon>
        <taxon>Bacillati</taxon>
        <taxon>Bacillota</taxon>
        <taxon>Bacilli</taxon>
        <taxon>Bacillales</taxon>
        <taxon>Thermoactinomycetaceae</taxon>
        <taxon>Thermoactinomyces</taxon>
    </lineage>
</organism>
<dbReference type="UniPathway" id="UPA00148"/>
<evidence type="ECO:0000313" key="4">
    <source>
        <dbReference type="EMBL" id="MBA4603695.1"/>
    </source>
</evidence>
<dbReference type="RefSeq" id="WP_181742168.1">
    <property type="nucleotide sequence ID" value="NZ_JACEOL010000065.1"/>
</dbReference>
<name>A0A7W2ATF2_9BACL</name>
<dbReference type="EMBL" id="JACEOL010000065">
    <property type="protein sequence ID" value="MBA4603695.1"/>
    <property type="molecule type" value="Genomic_DNA"/>
</dbReference>
<reference evidence="4 5" key="1">
    <citation type="submission" date="2020-07" db="EMBL/GenBank/DDBJ databases">
        <title>Thermoactinomyces phylogeny.</title>
        <authorList>
            <person name="Dunlap C."/>
        </authorList>
    </citation>
    <scope>NUCLEOTIDE SEQUENCE [LARGE SCALE GENOMIC DNA]</scope>
    <source>
        <strain evidence="4 5">AMNI-1</strain>
    </source>
</reference>
<dbReference type="PANTHER" id="PTHR36925">
    <property type="entry name" value="COBALT-PRECORRIN-6A REDUCTASE"/>
    <property type="match status" value="1"/>
</dbReference>
<keyword evidence="2" id="KW-0169">Cobalamin biosynthesis</keyword>
<comment type="caution">
    <text evidence="4">The sequence shown here is derived from an EMBL/GenBank/DDBJ whole genome shotgun (WGS) entry which is preliminary data.</text>
</comment>
<gene>
    <name evidence="4" type="primary">cobK</name>
    <name evidence="4" type="ORF">H2C83_15615</name>
</gene>
<dbReference type="GO" id="GO:0009236">
    <property type="term" value="P:cobalamin biosynthetic process"/>
    <property type="evidence" value="ECO:0007669"/>
    <property type="project" value="UniProtKB-UniPathway"/>
</dbReference>
<dbReference type="NCBIfam" id="TIGR00715">
    <property type="entry name" value="precor6x_red"/>
    <property type="match status" value="1"/>
</dbReference>